<comment type="caution">
    <text evidence="3">The sequence shown here is derived from an EMBL/GenBank/DDBJ whole genome shotgun (WGS) entry which is preliminary data.</text>
</comment>
<dbReference type="NCBIfam" id="TIGR00369">
    <property type="entry name" value="unchar_dom_1"/>
    <property type="match status" value="1"/>
</dbReference>
<reference evidence="3 4" key="1">
    <citation type="journal article" date="2015" name="Stand. Genomic Sci.">
        <title>Genomic Encyclopedia of Bacterial and Archaeal Type Strains, Phase III: the genomes of soil and plant-associated and newly described type strains.</title>
        <authorList>
            <person name="Whitman W.B."/>
            <person name="Woyke T."/>
            <person name="Klenk H.P."/>
            <person name="Zhou Y."/>
            <person name="Lilburn T.G."/>
            <person name="Beck B.J."/>
            <person name="De Vos P."/>
            <person name="Vandamme P."/>
            <person name="Eisen J.A."/>
            <person name="Garrity G."/>
            <person name="Hugenholtz P."/>
            <person name="Kyrpides N.C."/>
        </authorList>
    </citation>
    <scope>NUCLEOTIDE SEQUENCE [LARGE SCALE GENOMIC DNA]</scope>
    <source>
        <strain evidence="3 4">VKM Ac-2538</strain>
    </source>
</reference>
<dbReference type="InterPro" id="IPR003736">
    <property type="entry name" value="PAAI_dom"/>
</dbReference>
<dbReference type="Pfam" id="PF03061">
    <property type="entry name" value="4HBT"/>
    <property type="match status" value="1"/>
</dbReference>
<feature type="domain" description="Thioesterase" evidence="2">
    <location>
        <begin position="7"/>
        <end position="59"/>
    </location>
</feature>
<keyword evidence="4" id="KW-1185">Reference proteome</keyword>
<dbReference type="InterPro" id="IPR006683">
    <property type="entry name" value="Thioestr_dom"/>
</dbReference>
<proteinExistence type="predicted"/>
<evidence type="ECO:0000256" key="1">
    <source>
        <dbReference type="ARBA" id="ARBA00022801"/>
    </source>
</evidence>
<evidence type="ECO:0000259" key="2">
    <source>
        <dbReference type="Pfam" id="PF03061"/>
    </source>
</evidence>
<sequence length="73" mass="7768">MHSVLPAGTGYTSLDLSAKFLRPILADTGPLRAIGTVINRGRRTALANAELRDSTDRLLAHATSSCMLFPTDA</sequence>
<name>A0ABY2BMF6_9ACTN</name>
<dbReference type="CDD" id="cd03443">
    <property type="entry name" value="PaaI_thioesterase"/>
    <property type="match status" value="1"/>
</dbReference>
<organism evidence="3 4">
    <name type="scientific">Kribbella orskensis</name>
    <dbReference type="NCBI Taxonomy" id="2512216"/>
    <lineage>
        <taxon>Bacteria</taxon>
        <taxon>Bacillati</taxon>
        <taxon>Actinomycetota</taxon>
        <taxon>Actinomycetes</taxon>
        <taxon>Propionibacteriales</taxon>
        <taxon>Kribbellaceae</taxon>
        <taxon>Kribbella</taxon>
    </lineage>
</organism>
<accession>A0ABY2BMF6</accession>
<protein>
    <submittedName>
        <fullName evidence="3">Uncharacterized protein (TIGR00369 family)</fullName>
    </submittedName>
</protein>
<gene>
    <name evidence="3" type="ORF">EV644_104119</name>
</gene>
<evidence type="ECO:0000313" key="4">
    <source>
        <dbReference type="Proteomes" id="UP000295818"/>
    </source>
</evidence>
<dbReference type="EMBL" id="SLWM01000004">
    <property type="protein sequence ID" value="TCO25615.1"/>
    <property type="molecule type" value="Genomic_DNA"/>
</dbReference>
<dbReference type="Gene3D" id="3.10.129.10">
    <property type="entry name" value="Hotdog Thioesterase"/>
    <property type="match status" value="1"/>
</dbReference>
<keyword evidence="1" id="KW-0378">Hydrolase</keyword>
<dbReference type="InterPro" id="IPR029069">
    <property type="entry name" value="HotDog_dom_sf"/>
</dbReference>
<evidence type="ECO:0000313" key="3">
    <source>
        <dbReference type="EMBL" id="TCO25615.1"/>
    </source>
</evidence>
<dbReference type="SUPFAM" id="SSF54637">
    <property type="entry name" value="Thioesterase/thiol ester dehydrase-isomerase"/>
    <property type="match status" value="1"/>
</dbReference>
<dbReference type="Proteomes" id="UP000295818">
    <property type="component" value="Unassembled WGS sequence"/>
</dbReference>